<evidence type="ECO:0000313" key="2">
    <source>
        <dbReference type="Proteomes" id="UP000295727"/>
    </source>
</evidence>
<sequence length="145" mass="16515">MEKSAHGGERLYRAYGGESVTLRNCFFVPAIDATPIGHWTAELLEMELNAALWGNDFEGVTKFEMIKGARYLIGPIAHDNYSGYDTERIFYQRAFFTPNGIFKQVKFVLTQDQKLLDCVKKIGAFTLAEGRYAREASARAKRYEQ</sequence>
<reference evidence="1 2" key="1">
    <citation type="submission" date="2019-03" db="EMBL/GenBank/DDBJ databases">
        <title>Paraburkholderia sp. 7MH5, isolated from subtropical forest soil.</title>
        <authorList>
            <person name="Gao Z.-H."/>
            <person name="Qiu L.-H."/>
        </authorList>
    </citation>
    <scope>NUCLEOTIDE SEQUENCE [LARGE SCALE GENOMIC DNA]</scope>
    <source>
        <strain evidence="1 2">7MH5</strain>
    </source>
</reference>
<organism evidence="1 2">
    <name type="scientific">Paraburkholderia pallida</name>
    <dbReference type="NCBI Taxonomy" id="2547399"/>
    <lineage>
        <taxon>Bacteria</taxon>
        <taxon>Pseudomonadati</taxon>
        <taxon>Pseudomonadota</taxon>
        <taxon>Betaproteobacteria</taxon>
        <taxon>Burkholderiales</taxon>
        <taxon>Burkholderiaceae</taxon>
        <taxon>Paraburkholderia</taxon>
    </lineage>
</organism>
<gene>
    <name evidence="1" type="ORF">E1956_30440</name>
</gene>
<dbReference type="KEGG" id="ppai:E1956_30440"/>
<dbReference type="OrthoDB" id="10007946at2"/>
<keyword evidence="2" id="KW-1185">Reference proteome</keyword>
<dbReference type="EMBL" id="CP038150">
    <property type="protein sequence ID" value="QBR01505.1"/>
    <property type="molecule type" value="Genomic_DNA"/>
</dbReference>
<protein>
    <submittedName>
        <fullName evidence="1">Uncharacterized protein</fullName>
    </submittedName>
</protein>
<dbReference type="Proteomes" id="UP000295727">
    <property type="component" value="Chromosome 3"/>
</dbReference>
<evidence type="ECO:0000313" key="1">
    <source>
        <dbReference type="EMBL" id="QBR01505.1"/>
    </source>
</evidence>
<accession>A0A4P7D451</accession>
<name>A0A4P7D451_9BURK</name>
<dbReference type="AlphaFoldDB" id="A0A4P7D451"/>
<dbReference type="RefSeq" id="WP_134756215.1">
    <property type="nucleotide sequence ID" value="NZ_CP038150.1"/>
</dbReference>
<proteinExistence type="predicted"/>